<sequence length="100" mass="11587">MDAPEELTGEPEIDWDDEEATAFLVAIPQITSAEAFDVMVSFAKKQDDTIVVQLVTLLNGRRPFRSFKNKLIEFGVESQWYAFESDYAKSRITEWLERHK</sequence>
<protein>
    <submittedName>
        <fullName evidence="1">Uncharacterized protein</fullName>
    </submittedName>
</protein>
<keyword evidence="2" id="KW-1185">Reference proteome</keyword>
<gene>
    <name evidence="1" type="ORF">H4683_002769</name>
</gene>
<comment type="caution">
    <text evidence="1">The sequence shown here is derived from an EMBL/GenBank/DDBJ whole genome shotgun (WGS) entry which is preliminary data.</text>
</comment>
<dbReference type="EMBL" id="JADBEL010000015">
    <property type="protein sequence ID" value="MBE1555649.1"/>
    <property type="molecule type" value="Genomic_DNA"/>
</dbReference>
<accession>A0A927MJ39</accession>
<reference evidence="1" key="1">
    <citation type="submission" date="2020-10" db="EMBL/GenBank/DDBJ databases">
        <title>Genomic Encyclopedia of Type Strains, Phase IV (KMG-IV): sequencing the most valuable type-strain genomes for metagenomic binning, comparative biology and taxonomic classification.</title>
        <authorList>
            <person name="Goeker M."/>
        </authorList>
    </citation>
    <scope>NUCLEOTIDE SEQUENCE</scope>
    <source>
        <strain evidence="1">DSM 13886</strain>
    </source>
</reference>
<dbReference type="RefSeq" id="WP_192599346.1">
    <property type="nucleotide sequence ID" value="NZ_JADBEL010000015.1"/>
</dbReference>
<proteinExistence type="predicted"/>
<evidence type="ECO:0000313" key="2">
    <source>
        <dbReference type="Proteomes" id="UP000658225"/>
    </source>
</evidence>
<evidence type="ECO:0000313" key="1">
    <source>
        <dbReference type="EMBL" id="MBE1555649.1"/>
    </source>
</evidence>
<dbReference type="Pfam" id="PF03682">
    <property type="entry name" value="UPF0158"/>
    <property type="match status" value="1"/>
</dbReference>
<organism evidence="1 2">
    <name type="scientific">Sporosarcina limicola</name>
    <dbReference type="NCBI Taxonomy" id="34101"/>
    <lineage>
        <taxon>Bacteria</taxon>
        <taxon>Bacillati</taxon>
        <taxon>Bacillota</taxon>
        <taxon>Bacilli</taxon>
        <taxon>Bacillales</taxon>
        <taxon>Caryophanaceae</taxon>
        <taxon>Sporosarcina</taxon>
    </lineage>
</organism>
<dbReference type="InterPro" id="IPR005361">
    <property type="entry name" value="UPF0158"/>
</dbReference>
<dbReference type="AlphaFoldDB" id="A0A927MJ39"/>
<name>A0A927MJ39_9BACL</name>
<dbReference type="Proteomes" id="UP000658225">
    <property type="component" value="Unassembled WGS sequence"/>
</dbReference>